<evidence type="ECO:0000256" key="2">
    <source>
        <dbReference type="ARBA" id="ARBA00022771"/>
    </source>
</evidence>
<name>A0A3L6RBG7_PANMI</name>
<dbReference type="GO" id="GO:0008270">
    <property type="term" value="F:zinc ion binding"/>
    <property type="evidence" value="ECO:0007669"/>
    <property type="project" value="UniProtKB-KW"/>
</dbReference>
<evidence type="ECO:0000313" key="6">
    <source>
        <dbReference type="Proteomes" id="UP000275267"/>
    </source>
</evidence>
<comment type="caution">
    <text evidence="5">The sequence shown here is derived from an EMBL/GenBank/DDBJ whole genome shotgun (WGS) entry which is preliminary data.</text>
</comment>
<keyword evidence="3" id="KW-0862">Zinc</keyword>
<dbReference type="AlphaFoldDB" id="A0A3L6RBG7"/>
<dbReference type="STRING" id="4540.A0A3L6RBG7"/>
<proteinExistence type="predicted"/>
<protein>
    <submittedName>
        <fullName evidence="5">BOI-related E3 ubiquitin-protein ligase 1-like</fullName>
    </submittedName>
</protein>
<accession>A0A3L6RBG7</accession>
<reference evidence="6" key="1">
    <citation type="journal article" date="2019" name="Nat. Commun.">
        <title>The genome of broomcorn millet.</title>
        <authorList>
            <person name="Zou C."/>
            <person name="Miki D."/>
            <person name="Li D."/>
            <person name="Tang Q."/>
            <person name="Xiao L."/>
            <person name="Rajput S."/>
            <person name="Deng P."/>
            <person name="Jia W."/>
            <person name="Huang R."/>
            <person name="Zhang M."/>
            <person name="Sun Y."/>
            <person name="Hu J."/>
            <person name="Fu X."/>
            <person name="Schnable P.S."/>
            <person name="Li F."/>
            <person name="Zhang H."/>
            <person name="Feng B."/>
            <person name="Zhu X."/>
            <person name="Liu R."/>
            <person name="Schnable J.C."/>
            <person name="Zhu J.-K."/>
            <person name="Zhang H."/>
        </authorList>
    </citation>
    <scope>NUCLEOTIDE SEQUENCE [LARGE SCALE GENOMIC DNA]</scope>
</reference>
<dbReference type="GO" id="GO:0004842">
    <property type="term" value="F:ubiquitin-protein transferase activity"/>
    <property type="evidence" value="ECO:0007669"/>
    <property type="project" value="TreeGrafter"/>
</dbReference>
<gene>
    <name evidence="5" type="ORF">C2845_PM06G25260</name>
</gene>
<sequence length="206" mass="22083">MRPRARRGGGLHGLQQGQKDAMVPQQADARRRQYCSLLVAAEAAASQRIREKEAKASEVGRRRADLEDRVARRRAEASAWQAKALADQSTAAALHAQLQQAAAAAQTRGKAEEEEDNAGAVTDDAGLCFVGPDRVVEIAPPPPPSPPARLCRTCQQVSASVVLLLCRHLCVCADCEPAVPCEGRELPNREGTGEREIGGGEREMTT</sequence>
<evidence type="ECO:0000256" key="3">
    <source>
        <dbReference type="ARBA" id="ARBA00022833"/>
    </source>
</evidence>
<keyword evidence="1" id="KW-0479">Metal-binding</keyword>
<dbReference type="PANTHER" id="PTHR42647:SF76">
    <property type="entry name" value="OS10G0565500 PROTEIN"/>
    <property type="match status" value="1"/>
</dbReference>
<dbReference type="Proteomes" id="UP000275267">
    <property type="component" value="Unassembled WGS sequence"/>
</dbReference>
<feature type="region of interest" description="Disordered" evidence="4">
    <location>
        <begin position="1"/>
        <end position="27"/>
    </location>
</feature>
<feature type="region of interest" description="Disordered" evidence="4">
    <location>
        <begin position="184"/>
        <end position="206"/>
    </location>
</feature>
<evidence type="ECO:0000256" key="1">
    <source>
        <dbReference type="ARBA" id="ARBA00022723"/>
    </source>
</evidence>
<dbReference type="PANTHER" id="PTHR42647">
    <property type="entry name" value="SBP (S-RIBONUCLEASE BINDING PROTEIN) FAMILY PROTEIN"/>
    <property type="match status" value="1"/>
</dbReference>
<organism evidence="5 6">
    <name type="scientific">Panicum miliaceum</name>
    <name type="common">Proso millet</name>
    <name type="synonym">Broomcorn millet</name>
    <dbReference type="NCBI Taxonomy" id="4540"/>
    <lineage>
        <taxon>Eukaryota</taxon>
        <taxon>Viridiplantae</taxon>
        <taxon>Streptophyta</taxon>
        <taxon>Embryophyta</taxon>
        <taxon>Tracheophyta</taxon>
        <taxon>Spermatophyta</taxon>
        <taxon>Magnoliopsida</taxon>
        <taxon>Liliopsida</taxon>
        <taxon>Poales</taxon>
        <taxon>Poaceae</taxon>
        <taxon>PACMAD clade</taxon>
        <taxon>Panicoideae</taxon>
        <taxon>Panicodae</taxon>
        <taxon>Paniceae</taxon>
        <taxon>Panicinae</taxon>
        <taxon>Panicum</taxon>
        <taxon>Panicum sect. Panicum</taxon>
    </lineage>
</organism>
<evidence type="ECO:0000256" key="4">
    <source>
        <dbReference type="SAM" id="MobiDB-lite"/>
    </source>
</evidence>
<evidence type="ECO:0000313" key="5">
    <source>
        <dbReference type="EMBL" id="RLM99620.1"/>
    </source>
</evidence>
<dbReference type="EMBL" id="PQIB02000009">
    <property type="protein sequence ID" value="RLM99620.1"/>
    <property type="molecule type" value="Genomic_DNA"/>
</dbReference>
<keyword evidence="2" id="KW-0863">Zinc-finger</keyword>
<keyword evidence="6" id="KW-1185">Reference proteome</keyword>